<name>A0ABS4IP64_9BACL</name>
<dbReference type="RefSeq" id="WP_209970163.1">
    <property type="nucleotide sequence ID" value="NZ_JAGGLB010000002.1"/>
</dbReference>
<comment type="caution">
    <text evidence="1">The sequence shown here is derived from an EMBL/GenBank/DDBJ whole genome shotgun (WGS) entry which is preliminary data.</text>
</comment>
<keyword evidence="2" id="KW-1185">Reference proteome</keyword>
<accession>A0ABS4IP64</accession>
<organism evidence="1 2">
    <name type="scientific">Paenibacillus eucommiae</name>
    <dbReference type="NCBI Taxonomy" id="1355755"/>
    <lineage>
        <taxon>Bacteria</taxon>
        <taxon>Bacillati</taxon>
        <taxon>Bacillota</taxon>
        <taxon>Bacilli</taxon>
        <taxon>Bacillales</taxon>
        <taxon>Paenibacillaceae</taxon>
        <taxon>Paenibacillus</taxon>
    </lineage>
</organism>
<reference evidence="1 2" key="1">
    <citation type="submission" date="2021-03" db="EMBL/GenBank/DDBJ databases">
        <title>Genomic Encyclopedia of Type Strains, Phase IV (KMG-IV): sequencing the most valuable type-strain genomes for metagenomic binning, comparative biology and taxonomic classification.</title>
        <authorList>
            <person name="Goeker M."/>
        </authorList>
    </citation>
    <scope>NUCLEOTIDE SEQUENCE [LARGE SCALE GENOMIC DNA]</scope>
    <source>
        <strain evidence="1 2">DSM 26048</strain>
    </source>
</reference>
<evidence type="ECO:0008006" key="3">
    <source>
        <dbReference type="Google" id="ProtNLM"/>
    </source>
</evidence>
<dbReference type="Proteomes" id="UP001519287">
    <property type="component" value="Unassembled WGS sequence"/>
</dbReference>
<evidence type="ECO:0000313" key="2">
    <source>
        <dbReference type="Proteomes" id="UP001519287"/>
    </source>
</evidence>
<gene>
    <name evidence="1" type="ORF">J2Z66_000939</name>
</gene>
<protein>
    <recommendedName>
        <fullName evidence="3">DUF4261 domain-containing protein</fullName>
    </recommendedName>
</protein>
<sequence length="204" mass="23961">MDIINKLAYNKSFWSDYLWLTEVERTYPELENYMVIMPVHDQMIFKLELDEDFSLLSLLLATKADDEGLEIAWDDQAHPHPYVFRFEELERISDAIGRHPDYRGPVALPFLLLFRFTAVLPEEWDRFAQVVKESFQSLYIFNEEELAELLAHIVRIKGLEFQWIQEEQGWVLVGEDAYSSRNRHNHEFPFALLENSGSSLGGSD</sequence>
<evidence type="ECO:0000313" key="1">
    <source>
        <dbReference type="EMBL" id="MBP1989344.1"/>
    </source>
</evidence>
<dbReference type="EMBL" id="JAGGLB010000002">
    <property type="protein sequence ID" value="MBP1989344.1"/>
    <property type="molecule type" value="Genomic_DNA"/>
</dbReference>
<proteinExistence type="predicted"/>